<keyword evidence="10" id="KW-1133">Transmembrane helix</keyword>
<evidence type="ECO:0000256" key="6">
    <source>
        <dbReference type="ARBA" id="ARBA00022679"/>
    </source>
</evidence>
<evidence type="ECO:0000256" key="10">
    <source>
        <dbReference type="ARBA" id="ARBA00022989"/>
    </source>
</evidence>
<evidence type="ECO:0000256" key="12">
    <source>
        <dbReference type="ARBA" id="ARBA00047353"/>
    </source>
</evidence>
<evidence type="ECO:0000256" key="5">
    <source>
        <dbReference type="ARBA" id="ARBA00012596"/>
    </source>
</evidence>
<protein>
    <recommendedName>
        <fullName evidence="5">ditrans,polycis-polyprenyl diphosphate synthase [(2E,6E)-farnesyldiphosphate specific]</fullName>
        <ecNumber evidence="5">2.5.1.87</ecNumber>
    </recommendedName>
</protein>
<comment type="cofactor">
    <cofactor evidence="1">
        <name>Mg(2+)</name>
        <dbReference type="ChEBI" id="CHEBI:18420"/>
    </cofactor>
</comment>
<dbReference type="InterPro" id="IPR038887">
    <property type="entry name" value="Nus1/NgBR"/>
</dbReference>
<dbReference type="PANTHER" id="PTHR21528:SF0">
    <property type="entry name" value="DEHYDRODOLICHYL DIPHOSPHATE SYNTHASE COMPLEX SUBUNIT NUS1"/>
    <property type="match status" value="1"/>
</dbReference>
<evidence type="ECO:0000256" key="7">
    <source>
        <dbReference type="ARBA" id="ARBA00022692"/>
    </source>
</evidence>
<evidence type="ECO:0000256" key="11">
    <source>
        <dbReference type="ARBA" id="ARBA00023136"/>
    </source>
</evidence>
<keyword evidence="11" id="KW-0472">Membrane</keyword>
<evidence type="ECO:0000256" key="13">
    <source>
        <dbReference type="SAM" id="SignalP"/>
    </source>
</evidence>
<feature type="signal peptide" evidence="13">
    <location>
        <begin position="1"/>
        <end position="20"/>
    </location>
</feature>
<name>A0A7S0R219_9CHLO</name>
<reference evidence="14" key="1">
    <citation type="submission" date="2021-01" db="EMBL/GenBank/DDBJ databases">
        <authorList>
            <person name="Corre E."/>
            <person name="Pelletier E."/>
            <person name="Niang G."/>
            <person name="Scheremetjew M."/>
            <person name="Finn R."/>
            <person name="Kale V."/>
            <person name="Holt S."/>
            <person name="Cochrane G."/>
            <person name="Meng A."/>
            <person name="Brown T."/>
            <person name="Cohen L."/>
        </authorList>
    </citation>
    <scope>NUCLEOTIDE SEQUENCE</scope>
    <source>
        <strain evidence="14">CCMP722</strain>
    </source>
</reference>
<dbReference type="PANTHER" id="PTHR21528">
    <property type="entry name" value="DEHYDRODOLICHYL DIPHOSPHATE SYNTHASE COMPLEX SUBUNIT NUS1"/>
    <property type="match status" value="1"/>
</dbReference>
<dbReference type="AlphaFoldDB" id="A0A7S0R219"/>
<keyword evidence="13" id="KW-0732">Signal</keyword>
<evidence type="ECO:0000313" key="14">
    <source>
        <dbReference type="EMBL" id="CAD8664913.1"/>
    </source>
</evidence>
<dbReference type="EMBL" id="HBFA01015403">
    <property type="protein sequence ID" value="CAD8664913.1"/>
    <property type="molecule type" value="Transcribed_RNA"/>
</dbReference>
<dbReference type="GO" id="GO:0045547">
    <property type="term" value="F:ditrans,polycis-polyprenyl diphosphate synthase [(2E,6E)-farnesyl diphosphate specific] activity"/>
    <property type="evidence" value="ECO:0007669"/>
    <property type="project" value="UniProtKB-EC"/>
</dbReference>
<dbReference type="UniPathway" id="UPA00378"/>
<comment type="catalytic activity">
    <reaction evidence="12">
        <text>n isopentenyl diphosphate + (2E,6E)-farnesyl diphosphate = a di-trans,poly-cis-polyprenyl diphosphate + n diphosphate</text>
        <dbReference type="Rhea" id="RHEA:53008"/>
        <dbReference type="Rhea" id="RHEA-COMP:19494"/>
        <dbReference type="ChEBI" id="CHEBI:33019"/>
        <dbReference type="ChEBI" id="CHEBI:128769"/>
        <dbReference type="ChEBI" id="CHEBI:136960"/>
        <dbReference type="ChEBI" id="CHEBI:175763"/>
        <dbReference type="EC" id="2.5.1.87"/>
    </reaction>
</comment>
<dbReference type="SUPFAM" id="SSF64005">
    <property type="entry name" value="Undecaprenyl diphosphate synthase"/>
    <property type="match status" value="1"/>
</dbReference>
<organism evidence="14">
    <name type="scientific">Pyramimonas obovata</name>
    <dbReference type="NCBI Taxonomy" id="1411642"/>
    <lineage>
        <taxon>Eukaryota</taxon>
        <taxon>Viridiplantae</taxon>
        <taxon>Chlorophyta</taxon>
        <taxon>Pyramimonadophyceae</taxon>
        <taxon>Pyramimonadales</taxon>
        <taxon>Pyramimonadaceae</taxon>
        <taxon>Pyramimonas</taxon>
        <taxon>Pyramimonas incertae sedis</taxon>
    </lineage>
</organism>
<evidence type="ECO:0000256" key="8">
    <source>
        <dbReference type="ARBA" id="ARBA00022824"/>
    </source>
</evidence>
<dbReference type="EC" id="2.5.1.87" evidence="5"/>
<evidence type="ECO:0000256" key="1">
    <source>
        <dbReference type="ARBA" id="ARBA00001946"/>
    </source>
</evidence>
<proteinExistence type="inferred from homology"/>
<feature type="chain" id="PRO_5031209510" description="ditrans,polycis-polyprenyl diphosphate synthase [(2E,6E)-farnesyldiphosphate specific]" evidence="13">
    <location>
        <begin position="21"/>
        <end position="301"/>
    </location>
</feature>
<gene>
    <name evidence="14" type="ORF">POBO1169_LOCUS7942</name>
</gene>
<sequence length="301" mass="33363">MASFTFVWKLLLWVLHLAYALREMFRKVVGVGLRLIHLTGLQPNRGVVFMLRQLVCSPSDSDPEFTSNAKQLPPPKAIALIVTQEHEAKQYTHQIVDVLHWCVEIGIQKIYLYDPQGVLETTVADLDAICVQRQSNDTRGSSSGDEQIPSRSLAFSVGLQGISAPQEAPRQVPVEVISARLVADSLKAELVLPPPPTLRKDLLQAERDGVDLIAPGLVEPEEGNARSGPPHEIEAALRRPCESNPLEVAFVFGPHYTLAGFPPWMTHLCEISHMGSLEHVSRSALSASMNKYRKINQRFGR</sequence>
<keyword evidence="6" id="KW-0808">Transferase</keyword>
<dbReference type="GO" id="GO:1904423">
    <property type="term" value="C:dehydrodolichyl diphosphate synthase complex"/>
    <property type="evidence" value="ECO:0007669"/>
    <property type="project" value="InterPro"/>
</dbReference>
<comment type="pathway">
    <text evidence="3">Protein modification; protein glycosylation.</text>
</comment>
<evidence type="ECO:0000256" key="4">
    <source>
        <dbReference type="ARBA" id="ARBA00005432"/>
    </source>
</evidence>
<evidence type="ECO:0000256" key="2">
    <source>
        <dbReference type="ARBA" id="ARBA00004586"/>
    </source>
</evidence>
<dbReference type="InterPro" id="IPR036424">
    <property type="entry name" value="UPP_synth-like_sf"/>
</dbReference>
<evidence type="ECO:0000256" key="3">
    <source>
        <dbReference type="ARBA" id="ARBA00004922"/>
    </source>
</evidence>
<evidence type="ECO:0000256" key="9">
    <source>
        <dbReference type="ARBA" id="ARBA00022842"/>
    </source>
</evidence>
<keyword evidence="9" id="KW-0460">Magnesium</keyword>
<dbReference type="GO" id="GO:0005789">
    <property type="term" value="C:endoplasmic reticulum membrane"/>
    <property type="evidence" value="ECO:0007669"/>
    <property type="project" value="UniProtKB-SubCell"/>
</dbReference>
<keyword evidence="8" id="KW-0256">Endoplasmic reticulum</keyword>
<accession>A0A7S0R219</accession>
<keyword evidence="7" id="KW-0812">Transmembrane</keyword>
<comment type="similarity">
    <text evidence="4">Belongs to the UPP synthase family.</text>
</comment>
<comment type="subcellular location">
    <subcellularLocation>
        <location evidence="2">Endoplasmic reticulum membrane</location>
    </subcellularLocation>
</comment>